<proteinExistence type="predicted"/>
<sequence length="194" mass="22268">MIPAASGFVGQTFGDGLRRQRADNIAVKSLRDSVNALPPKVSEVRKGFLEVYTVLGNLRSRNGDVPLQRDWKLIAESFDNALEKSRHIALKSAMAIGEFREEIIPYLMDEEFDLESKKPELLEYKKTLHSGQSLASEFLDDLDDIAKELELFKDQVMELGNEDVAKQFKCLKDRFLVLKFRLVRWVLQFSDSRQ</sequence>
<dbReference type="Proteomes" id="UP000053477">
    <property type="component" value="Unassembled WGS sequence"/>
</dbReference>
<evidence type="ECO:0000313" key="1">
    <source>
        <dbReference type="EMBL" id="KLO13451.1"/>
    </source>
</evidence>
<keyword evidence="2" id="KW-1185">Reference proteome</keyword>
<dbReference type="AlphaFoldDB" id="A0A0H2S9E1"/>
<evidence type="ECO:0000313" key="2">
    <source>
        <dbReference type="Proteomes" id="UP000053477"/>
    </source>
</evidence>
<reference evidence="1 2" key="1">
    <citation type="submission" date="2015-04" db="EMBL/GenBank/DDBJ databases">
        <title>Complete genome sequence of Schizopora paradoxa KUC8140, a cosmopolitan wood degrader in East Asia.</title>
        <authorList>
            <consortium name="DOE Joint Genome Institute"/>
            <person name="Min B."/>
            <person name="Park H."/>
            <person name="Jang Y."/>
            <person name="Kim J.-J."/>
            <person name="Kim K.H."/>
            <person name="Pangilinan J."/>
            <person name="Lipzen A."/>
            <person name="Riley R."/>
            <person name="Grigoriev I.V."/>
            <person name="Spatafora J.W."/>
            <person name="Choi I.-G."/>
        </authorList>
    </citation>
    <scope>NUCLEOTIDE SEQUENCE [LARGE SCALE GENOMIC DNA]</scope>
    <source>
        <strain evidence="1 2">KUC8140</strain>
    </source>
</reference>
<gene>
    <name evidence="1" type="ORF">SCHPADRAFT_362441</name>
</gene>
<protein>
    <submittedName>
        <fullName evidence="1">Uncharacterized protein</fullName>
    </submittedName>
</protein>
<organism evidence="1 2">
    <name type="scientific">Schizopora paradoxa</name>
    <dbReference type="NCBI Taxonomy" id="27342"/>
    <lineage>
        <taxon>Eukaryota</taxon>
        <taxon>Fungi</taxon>
        <taxon>Dikarya</taxon>
        <taxon>Basidiomycota</taxon>
        <taxon>Agaricomycotina</taxon>
        <taxon>Agaricomycetes</taxon>
        <taxon>Hymenochaetales</taxon>
        <taxon>Schizoporaceae</taxon>
        <taxon>Schizopora</taxon>
    </lineage>
</organism>
<name>A0A0H2S9E1_9AGAM</name>
<accession>A0A0H2S9E1</accession>
<dbReference type="EMBL" id="KQ085959">
    <property type="protein sequence ID" value="KLO13451.1"/>
    <property type="molecule type" value="Genomic_DNA"/>
</dbReference>
<dbReference type="InParanoid" id="A0A0H2S9E1"/>